<sequence>MARTKKNKSETKTTKKRGRKARIEQELEQPIQDYGPKLLNVKVQSELDQEDDLDFSHKSIVNDENEIFSGEIKTNRSQLKNKYFDTVLDEEDLLQREFDEIKEKSKKRLISKKAKETDQTAQAIKQSINKRFDDFFDETEKSLITNTIYDGDYHENELADQDLIEKAHDFENASVLIDEIINSSLSQEEKKQEEVYDSLAEITNLNEAELTELENLDLNKLDFDHNQEQKPTTDQHVYQAIAIDEATLKHEIYEPDVLLNIEQPIEINQELSIPIEIKQDLDLDRIKSEEVVIDNALINAITSPIQVEVAEITDLAIEVEAQIPKISPETIQEEIIDIKVHDLTKDQVIKDKLKSSYQATSEVVDYAVDEKQTNDEIIKVNDTTDKLSVQSNLNDENIRYEVQQEENTKPKEVHIDVDQLNIKLNKELKKLAKPKKPLDQLEEIPAVIKQDKYVKQEVENIPTNDYRIKKPLDQLQQIPAIIKQVNFAKQEVKKLSIKKPLDQLEEIPAVIKQDKYVKQEVENIPTNDHRNFDSLKAPLDQLKKIPVVLNKVDLATPKAKLSQLAELASSTTDKVEKQQVNSVVDLTEVQKLVDQLEELVKQNQQLLEEKEPQTTQSNDQVDLLENLINEFDYELEQLEELNKNFNTNEFDQDSKTTDIIVEDLATTEIEFKPDYQALTSELLDDTIHPIKHYDSGWKPQEIDVKYNYSEFDFNDYHKILDQQTEFKMFCKKAIDYSSAPMIKMADEQSQNQDDLIELDYDETTNSTDQIELTDNVADIEVSDWETIENHPMIDFQSLINKHSEQSKYYLEDKSSTTELVEQLDETDQTQETDFNFEGLDEDITRLIIEQKENIKHRLISQGEYNPENLAKELNQRLKEETRKIVVKNINNEYTNINEINKFKKPLVSVEIKPVHPFATKSLKDRLIASQKIEAKTVSKKVATKSILNDLKGYQFKGANLIFKKSEPKKLTNNK</sequence>
<gene>
    <name evidence="3" type="ORF">BAY36_01560</name>
</gene>
<dbReference type="AlphaFoldDB" id="A0AB36DSB6"/>
<accession>A0AB36DSB6</accession>
<evidence type="ECO:0000256" key="1">
    <source>
        <dbReference type="SAM" id="Coils"/>
    </source>
</evidence>
<feature type="region of interest" description="Disordered" evidence="2">
    <location>
        <begin position="1"/>
        <end position="29"/>
    </location>
</feature>
<proteinExistence type="predicted"/>
<dbReference type="GeneID" id="93510156"/>
<evidence type="ECO:0000313" key="3">
    <source>
        <dbReference type="EMBL" id="OBU78718.1"/>
    </source>
</evidence>
<name>A0AB36DSB6_MYCGL</name>
<keyword evidence="1" id="KW-0175">Coiled coil</keyword>
<reference evidence="3 4" key="1">
    <citation type="submission" date="2016-06" db="EMBL/GenBank/DDBJ databases">
        <authorList>
            <person name="Ricketts C."/>
            <person name="Pickler L."/>
            <person name="Maurer J."/>
            <person name="Ayyampalayam S."/>
            <person name="Garcia M."/>
            <person name="Ferguson-Noel N.M."/>
        </authorList>
    </citation>
    <scope>NUCLEOTIDE SEQUENCE [LARGE SCALE GENOMIC DNA]</scope>
    <source>
        <strain evidence="3 4">K6356</strain>
    </source>
</reference>
<evidence type="ECO:0000256" key="2">
    <source>
        <dbReference type="SAM" id="MobiDB-lite"/>
    </source>
</evidence>
<protein>
    <submittedName>
        <fullName evidence="3">Uncharacterized protein</fullName>
    </submittedName>
</protein>
<dbReference type="EMBL" id="MAGQ01000004">
    <property type="protein sequence ID" value="OBU78718.1"/>
    <property type="molecule type" value="Genomic_DNA"/>
</dbReference>
<dbReference type="Proteomes" id="UP000092188">
    <property type="component" value="Unassembled WGS sequence"/>
</dbReference>
<comment type="caution">
    <text evidence="3">The sequence shown here is derived from an EMBL/GenBank/DDBJ whole genome shotgun (WGS) entry which is preliminary data.</text>
</comment>
<organism evidence="3 4">
    <name type="scientific">Mycoplasmoides gallisepticum</name>
    <name type="common">Mycoplasma gallisepticum</name>
    <dbReference type="NCBI Taxonomy" id="2096"/>
    <lineage>
        <taxon>Bacteria</taxon>
        <taxon>Bacillati</taxon>
        <taxon>Mycoplasmatota</taxon>
        <taxon>Mycoplasmoidales</taxon>
        <taxon>Mycoplasmoidaceae</taxon>
        <taxon>Mycoplasmoides</taxon>
    </lineage>
</organism>
<dbReference type="RefSeq" id="WP_011113566.1">
    <property type="nucleotide sequence ID" value="NZ_CP044225.1"/>
</dbReference>
<evidence type="ECO:0000313" key="4">
    <source>
        <dbReference type="Proteomes" id="UP000092188"/>
    </source>
</evidence>
<feature type="coiled-coil region" evidence="1">
    <location>
        <begin position="586"/>
        <end position="648"/>
    </location>
</feature>